<gene>
    <name evidence="1" type="ORF">OSC06_18300</name>
</gene>
<evidence type="ECO:0000313" key="2">
    <source>
        <dbReference type="Proteomes" id="UP001182247"/>
    </source>
</evidence>
<dbReference type="Proteomes" id="UP001182247">
    <property type="component" value="Unassembled WGS sequence"/>
</dbReference>
<sequence>MKHKANTSLSIEAVTLIKAIKMLLSQPYENKLKFLSDKKISCEDWIKSELLFLMTEMELSIWDRPRISKTPCRFADVGFTTEEDGSKCENYNFIEIKIWQYGTQSKYAKSTAHDIKKLKDCDYKREHFLLLFTMLDSSKSLEDIAAKWRIYRHKIEESLELHGFTGNILVDKPLGFGGAFGVMLFSVKE</sequence>
<dbReference type="EMBL" id="JAPKIY010000043">
    <property type="protein sequence ID" value="MDS0899908.1"/>
    <property type="molecule type" value="Genomic_DNA"/>
</dbReference>
<proteinExistence type="predicted"/>
<dbReference type="RefSeq" id="WP_283027259.1">
    <property type="nucleotide sequence ID" value="NZ_JAPKIY010000043.1"/>
</dbReference>
<comment type="caution">
    <text evidence="1">The sequence shown here is derived from an EMBL/GenBank/DDBJ whole genome shotgun (WGS) entry which is preliminary data.</text>
</comment>
<evidence type="ECO:0000313" key="1">
    <source>
        <dbReference type="EMBL" id="MDS0899908.1"/>
    </source>
</evidence>
<organism evidence="1 2">
    <name type="scientific">Morganella morganii</name>
    <name type="common">Proteus morganii</name>
    <dbReference type="NCBI Taxonomy" id="582"/>
    <lineage>
        <taxon>Bacteria</taxon>
        <taxon>Pseudomonadati</taxon>
        <taxon>Pseudomonadota</taxon>
        <taxon>Gammaproteobacteria</taxon>
        <taxon>Enterobacterales</taxon>
        <taxon>Morganellaceae</taxon>
        <taxon>Morganella</taxon>
    </lineage>
</organism>
<dbReference type="AlphaFoldDB" id="A0AAE4JRF6"/>
<name>A0AAE4JRF6_MORMO</name>
<protein>
    <submittedName>
        <fullName evidence="1">Uncharacterized protein</fullName>
    </submittedName>
</protein>
<accession>A0AAE4JRF6</accession>
<reference evidence="1" key="1">
    <citation type="submission" date="2023-02" db="EMBL/GenBank/DDBJ databases">
        <title>Detection, antimicrobial susceptibility and genomic characterization of NDM-producing species of Morganellaceae, Yersiniaceae, and Enterobacteriaceae other than Klebsiella.</title>
        <authorList>
            <person name="Camargo C.H."/>
            <person name="Sacchi C.T."/>
            <person name="Campos K.R."/>
        </authorList>
    </citation>
    <scope>NUCLEOTIDE SEQUENCE</scope>
    <source>
        <strain evidence="1">1189_21</strain>
    </source>
</reference>